<evidence type="ECO:0000259" key="1">
    <source>
        <dbReference type="PROSITE" id="PS50093"/>
    </source>
</evidence>
<dbReference type="OrthoDB" id="5192284at2"/>
<evidence type="ECO:0000313" key="2">
    <source>
        <dbReference type="EMBL" id="KAE8764421.1"/>
    </source>
</evidence>
<proteinExistence type="predicted"/>
<gene>
    <name evidence="2" type="ORF">GB883_09085</name>
</gene>
<evidence type="ECO:0000313" key="3">
    <source>
        <dbReference type="Proteomes" id="UP000451860"/>
    </source>
</evidence>
<dbReference type="InterPro" id="IPR000601">
    <property type="entry name" value="PKD_dom"/>
</dbReference>
<organism evidence="2 3">
    <name type="scientific">Georgenia thermotolerans</name>
    <dbReference type="NCBI Taxonomy" id="527326"/>
    <lineage>
        <taxon>Bacteria</taxon>
        <taxon>Bacillati</taxon>
        <taxon>Actinomycetota</taxon>
        <taxon>Actinomycetes</taxon>
        <taxon>Micrococcales</taxon>
        <taxon>Bogoriellaceae</taxon>
        <taxon>Georgenia</taxon>
    </lineage>
</organism>
<reference evidence="2 3" key="1">
    <citation type="submission" date="2019-10" db="EMBL/GenBank/DDBJ databases">
        <title>Georgenia wutianyii sp. nov. and Georgenia yuyongxinii sp. nov. isolated from plateau pika (Ochotona curzoniae) in the Qinghai-Tibet plateau of China.</title>
        <authorList>
            <person name="Tian Z."/>
        </authorList>
    </citation>
    <scope>NUCLEOTIDE SEQUENCE [LARGE SCALE GENOMIC DNA]</scope>
    <source>
        <strain evidence="2 3">DSM 21501</strain>
    </source>
</reference>
<dbReference type="EMBL" id="WHJE01000033">
    <property type="protein sequence ID" value="KAE8764421.1"/>
    <property type="molecule type" value="Genomic_DNA"/>
</dbReference>
<keyword evidence="3" id="KW-1185">Reference proteome</keyword>
<dbReference type="RefSeq" id="WP_152204223.1">
    <property type="nucleotide sequence ID" value="NZ_VUKF01000046.1"/>
</dbReference>
<feature type="domain" description="PKD" evidence="1">
    <location>
        <begin position="178"/>
        <end position="215"/>
    </location>
</feature>
<sequence length="265" mass="27994">MGKESLFLLFVVVNVLLVLGASQAVGSPPPRVQGETDDDAVAIIADELKRSPRGGMGGGSGKRPAVDWASIFENAACGQYVRVGPHSYRYKPCENEIAPNFPDITAAPPPGDPAEETAPIVVTAQDIQRLPIAPGGLTVQPDQGWVLVNIDTIVWTEAAAQTFSTVVLDTPVDVRVRPADFTWDFGDGSAPVRTTDPGAPFPNHTVSHGYTGAADGRQVTVTTRWAGEFQVAGSGVWQPVQGFAVTTESSAPFEVRTATTALTRD</sequence>
<dbReference type="PROSITE" id="PS50093">
    <property type="entry name" value="PKD"/>
    <property type="match status" value="1"/>
</dbReference>
<protein>
    <recommendedName>
        <fullName evidence="1">PKD domain-containing protein</fullName>
    </recommendedName>
</protein>
<comment type="caution">
    <text evidence="2">The sequence shown here is derived from an EMBL/GenBank/DDBJ whole genome shotgun (WGS) entry which is preliminary data.</text>
</comment>
<name>A0A7J5UQC5_9MICO</name>
<dbReference type="Proteomes" id="UP000451860">
    <property type="component" value="Unassembled WGS sequence"/>
</dbReference>
<accession>A0A7J5UQC5</accession>
<dbReference type="AlphaFoldDB" id="A0A7J5UQC5"/>